<dbReference type="AlphaFoldDB" id="A0A6A4X8C1"/>
<gene>
    <name evidence="3" type="ORF">FJT64_018382</name>
</gene>
<reference evidence="3 4" key="1">
    <citation type="submission" date="2019-07" db="EMBL/GenBank/DDBJ databases">
        <title>Draft genome assembly of a fouling barnacle, Amphibalanus amphitrite (Darwin, 1854): The first reference genome for Thecostraca.</title>
        <authorList>
            <person name="Kim W."/>
        </authorList>
    </citation>
    <scope>NUCLEOTIDE SEQUENCE [LARGE SCALE GENOMIC DNA]</scope>
    <source>
        <strain evidence="3">SNU_AA5</strain>
        <tissue evidence="3">Soma without cirri and trophi</tissue>
    </source>
</reference>
<feature type="chain" id="PRO_5025644950" evidence="2">
    <location>
        <begin position="23"/>
        <end position="130"/>
    </location>
</feature>
<evidence type="ECO:0000313" key="3">
    <source>
        <dbReference type="EMBL" id="KAF0310651.1"/>
    </source>
</evidence>
<dbReference type="OrthoDB" id="6371365at2759"/>
<protein>
    <submittedName>
        <fullName evidence="3">Uncharacterized protein</fullName>
    </submittedName>
</protein>
<evidence type="ECO:0000256" key="1">
    <source>
        <dbReference type="SAM" id="MobiDB-lite"/>
    </source>
</evidence>
<sequence length="130" mass="14429">MARCAAVTVLLLAAVLPALCSGWLLEGLVGSWVVPEVHSGQRKRAEPERTQPLQLPEEYDQEPAEDLPLRPHPATPPPTRVGMTSVDGEERATPTQRDIETTVQLYRLLKDRRRANRHGGWSPPSDGQNH</sequence>
<organism evidence="3 4">
    <name type="scientific">Amphibalanus amphitrite</name>
    <name type="common">Striped barnacle</name>
    <name type="synonym">Balanus amphitrite</name>
    <dbReference type="NCBI Taxonomy" id="1232801"/>
    <lineage>
        <taxon>Eukaryota</taxon>
        <taxon>Metazoa</taxon>
        <taxon>Ecdysozoa</taxon>
        <taxon>Arthropoda</taxon>
        <taxon>Crustacea</taxon>
        <taxon>Multicrustacea</taxon>
        <taxon>Cirripedia</taxon>
        <taxon>Thoracica</taxon>
        <taxon>Thoracicalcarea</taxon>
        <taxon>Balanomorpha</taxon>
        <taxon>Balanoidea</taxon>
        <taxon>Balanidae</taxon>
        <taxon>Amphibalaninae</taxon>
        <taxon>Amphibalanus</taxon>
    </lineage>
</organism>
<proteinExistence type="predicted"/>
<accession>A0A6A4X8C1</accession>
<feature type="compositionally biased region" description="Basic and acidic residues" evidence="1">
    <location>
        <begin position="88"/>
        <end position="100"/>
    </location>
</feature>
<keyword evidence="4" id="KW-1185">Reference proteome</keyword>
<feature type="signal peptide" evidence="2">
    <location>
        <begin position="1"/>
        <end position="22"/>
    </location>
</feature>
<dbReference type="Proteomes" id="UP000440578">
    <property type="component" value="Unassembled WGS sequence"/>
</dbReference>
<keyword evidence="2" id="KW-0732">Signal</keyword>
<feature type="region of interest" description="Disordered" evidence="1">
    <location>
        <begin position="37"/>
        <end position="102"/>
    </location>
</feature>
<evidence type="ECO:0000256" key="2">
    <source>
        <dbReference type="SAM" id="SignalP"/>
    </source>
</evidence>
<evidence type="ECO:0000313" key="4">
    <source>
        <dbReference type="Proteomes" id="UP000440578"/>
    </source>
</evidence>
<comment type="caution">
    <text evidence="3">The sequence shown here is derived from an EMBL/GenBank/DDBJ whole genome shotgun (WGS) entry which is preliminary data.</text>
</comment>
<name>A0A6A4X8C1_AMPAM</name>
<dbReference type="EMBL" id="VIIS01000296">
    <property type="protein sequence ID" value="KAF0310651.1"/>
    <property type="molecule type" value="Genomic_DNA"/>
</dbReference>
<feature type="compositionally biased region" description="Pro residues" evidence="1">
    <location>
        <begin position="70"/>
        <end position="79"/>
    </location>
</feature>